<protein>
    <submittedName>
        <fullName evidence="7">Uncharacterized protein</fullName>
    </submittedName>
</protein>
<evidence type="ECO:0000256" key="4">
    <source>
        <dbReference type="ARBA" id="ARBA00023043"/>
    </source>
</evidence>
<keyword evidence="5" id="KW-0539">Nucleus</keyword>
<dbReference type="OrthoDB" id="412109at2759"/>
<comment type="caution">
    <text evidence="7">The sequence shown here is derived from an EMBL/GenBank/DDBJ whole genome shotgun (WGS) entry which is preliminary data.</text>
</comment>
<feature type="region of interest" description="Disordered" evidence="6">
    <location>
        <begin position="1"/>
        <end position="33"/>
    </location>
</feature>
<accession>A0A4Q2DDK6</accession>
<keyword evidence="4" id="KW-0040">ANK repeat</keyword>
<evidence type="ECO:0000256" key="2">
    <source>
        <dbReference type="ARBA" id="ARBA00022553"/>
    </source>
</evidence>
<keyword evidence="3" id="KW-0677">Repeat</keyword>
<evidence type="ECO:0000256" key="6">
    <source>
        <dbReference type="SAM" id="MobiDB-lite"/>
    </source>
</evidence>
<dbReference type="GO" id="GO:0005634">
    <property type="term" value="C:nucleus"/>
    <property type="evidence" value="ECO:0007669"/>
    <property type="project" value="UniProtKB-SubCell"/>
</dbReference>
<keyword evidence="8" id="KW-1185">Reference proteome</keyword>
<gene>
    <name evidence="7" type="ORF">EST38_g9138</name>
</gene>
<evidence type="ECO:0000256" key="1">
    <source>
        <dbReference type="ARBA" id="ARBA00004123"/>
    </source>
</evidence>
<evidence type="ECO:0000313" key="7">
    <source>
        <dbReference type="EMBL" id="RXW16724.1"/>
    </source>
</evidence>
<dbReference type="AlphaFoldDB" id="A0A4Q2DDK6"/>
<sequence length="332" mass="39128">MQAPPLPPRSHTSHPRSQSHNPSVRRKHGGEPRVYEERVAYPFEDMAHTYAWVAEQEYNMNLKQSRKPGRNTEEWVFKQAGYYPQEDEVAVTLTGRPHPPPAHPGPHRSGSLRRDPGPGGAAPASAVPRRNPTQWEEVIYRYEVDAERWMRHEEESRRVAEERMRARARFEDELRRIDERVRIRRDEQRRMYEESRARTFASMREHERRERTRLEKAILDSWEKYESRWSELSSSTGPLTFADIPWPTVMAPRKAEDLTSSAITSFLLSGAHSQETSTKDRLRSAQLRWHPDRFRRLMNRVTDEDKERVEEAVGVVARVLNELMQREKRSSK</sequence>
<feature type="compositionally biased region" description="Low complexity" evidence="6">
    <location>
        <begin position="121"/>
        <end position="130"/>
    </location>
</feature>
<reference evidence="7 8" key="1">
    <citation type="submission" date="2019-01" db="EMBL/GenBank/DDBJ databases">
        <title>Draft genome sequence of Psathyrella aberdarensis IHI B618.</title>
        <authorList>
            <person name="Buettner E."/>
            <person name="Kellner H."/>
        </authorList>
    </citation>
    <scope>NUCLEOTIDE SEQUENCE [LARGE SCALE GENOMIC DNA]</scope>
    <source>
        <strain evidence="7 8">IHI B618</strain>
    </source>
</reference>
<proteinExistence type="predicted"/>
<dbReference type="PANTHER" id="PTHR15263">
    <property type="entry name" value="I-KAPPA-B-LIKE PROTEIN IKBL"/>
    <property type="match status" value="1"/>
</dbReference>
<keyword evidence="2" id="KW-0597">Phosphoprotein</keyword>
<evidence type="ECO:0000256" key="3">
    <source>
        <dbReference type="ARBA" id="ARBA00022737"/>
    </source>
</evidence>
<dbReference type="GO" id="GO:0043124">
    <property type="term" value="P:negative regulation of canonical NF-kappaB signal transduction"/>
    <property type="evidence" value="ECO:0007669"/>
    <property type="project" value="InterPro"/>
</dbReference>
<comment type="subcellular location">
    <subcellularLocation>
        <location evidence="1">Nucleus</location>
    </subcellularLocation>
</comment>
<feature type="region of interest" description="Disordered" evidence="6">
    <location>
        <begin position="87"/>
        <end position="130"/>
    </location>
</feature>
<organism evidence="7 8">
    <name type="scientific">Candolleomyces aberdarensis</name>
    <dbReference type="NCBI Taxonomy" id="2316362"/>
    <lineage>
        <taxon>Eukaryota</taxon>
        <taxon>Fungi</taxon>
        <taxon>Dikarya</taxon>
        <taxon>Basidiomycota</taxon>
        <taxon>Agaricomycotina</taxon>
        <taxon>Agaricomycetes</taxon>
        <taxon>Agaricomycetidae</taxon>
        <taxon>Agaricales</taxon>
        <taxon>Agaricineae</taxon>
        <taxon>Psathyrellaceae</taxon>
        <taxon>Candolleomyces</taxon>
    </lineage>
</organism>
<evidence type="ECO:0000313" key="8">
    <source>
        <dbReference type="Proteomes" id="UP000290288"/>
    </source>
</evidence>
<dbReference type="InterPro" id="IPR038753">
    <property type="entry name" value="NFKBIL1"/>
</dbReference>
<dbReference type="Proteomes" id="UP000290288">
    <property type="component" value="Unassembled WGS sequence"/>
</dbReference>
<name>A0A4Q2DDK6_9AGAR</name>
<dbReference type="STRING" id="2316362.A0A4Q2DDK6"/>
<evidence type="ECO:0000256" key="5">
    <source>
        <dbReference type="ARBA" id="ARBA00023242"/>
    </source>
</evidence>
<dbReference type="EMBL" id="SDEE01000408">
    <property type="protein sequence ID" value="RXW16724.1"/>
    <property type="molecule type" value="Genomic_DNA"/>
</dbReference>
<dbReference type="PANTHER" id="PTHR15263:SF1">
    <property type="entry name" value="NF-KAPPA-B INHIBITOR-LIKE PROTEIN 1"/>
    <property type="match status" value="1"/>
</dbReference>